<sequence length="96" mass="11393">MKYHFHEAAALEFENAVEYYEECSNGLGLEFAAEVNAAIERIALYPESWTRVSENTRRCLVNRFPFGIIYKIEKEILYIIAVADLRRRPEYWISRK</sequence>
<comment type="caution">
    <text evidence="2">The sequence shown here is derived from an EMBL/GenBank/DDBJ whole genome shotgun (WGS) entry which is preliminary data.</text>
</comment>
<proteinExistence type="predicted"/>
<evidence type="ECO:0008006" key="4">
    <source>
        <dbReference type="Google" id="ProtNLM"/>
    </source>
</evidence>
<evidence type="ECO:0000313" key="2">
    <source>
        <dbReference type="EMBL" id="MBA2880649.1"/>
    </source>
</evidence>
<protein>
    <recommendedName>
        <fullName evidence="4">Plasmid stabilization protein</fullName>
    </recommendedName>
</protein>
<dbReference type="Pfam" id="PF05016">
    <property type="entry name" value="ParE_toxin"/>
    <property type="match status" value="1"/>
</dbReference>
<accession>A0A7W0C7L9</accession>
<dbReference type="EMBL" id="JACDUS010000002">
    <property type="protein sequence ID" value="MBA2880649.1"/>
    <property type="molecule type" value="Genomic_DNA"/>
</dbReference>
<keyword evidence="3" id="KW-1185">Reference proteome</keyword>
<evidence type="ECO:0000313" key="3">
    <source>
        <dbReference type="Proteomes" id="UP000525298"/>
    </source>
</evidence>
<reference evidence="2 3" key="1">
    <citation type="submission" date="2020-07" db="EMBL/GenBank/DDBJ databases">
        <title>Genomic Encyclopedia of Type Strains, Phase IV (KMG-IV): sequencing the most valuable type-strain genomes for metagenomic binning, comparative biology and taxonomic classification.</title>
        <authorList>
            <person name="Goeker M."/>
        </authorList>
    </citation>
    <scope>NUCLEOTIDE SEQUENCE [LARGE SCALE GENOMIC DNA]</scope>
    <source>
        <strain evidence="2 3">DSM 17721</strain>
    </source>
</reference>
<name>A0A7W0C7L9_9BACT</name>
<dbReference type="RefSeq" id="WP_181550311.1">
    <property type="nucleotide sequence ID" value="NZ_JACDUS010000002.1"/>
</dbReference>
<gene>
    <name evidence="2" type="ORF">HNR65_000967</name>
</gene>
<dbReference type="AlphaFoldDB" id="A0A7W0C7L9"/>
<organism evidence="2 3">
    <name type="scientific">Desulfosalsimonas propionicica</name>
    <dbReference type="NCBI Taxonomy" id="332175"/>
    <lineage>
        <taxon>Bacteria</taxon>
        <taxon>Pseudomonadati</taxon>
        <taxon>Thermodesulfobacteriota</taxon>
        <taxon>Desulfobacteria</taxon>
        <taxon>Desulfobacterales</taxon>
        <taxon>Desulfosalsimonadaceae</taxon>
        <taxon>Desulfosalsimonas</taxon>
    </lineage>
</organism>
<dbReference type="InterPro" id="IPR035093">
    <property type="entry name" value="RelE/ParE_toxin_dom_sf"/>
</dbReference>
<evidence type="ECO:0000256" key="1">
    <source>
        <dbReference type="ARBA" id="ARBA00022649"/>
    </source>
</evidence>
<keyword evidence="1" id="KW-1277">Toxin-antitoxin system</keyword>
<dbReference type="Proteomes" id="UP000525298">
    <property type="component" value="Unassembled WGS sequence"/>
</dbReference>
<dbReference type="Gene3D" id="3.30.2310.20">
    <property type="entry name" value="RelE-like"/>
    <property type="match status" value="1"/>
</dbReference>
<dbReference type="InterPro" id="IPR007712">
    <property type="entry name" value="RelE/ParE_toxin"/>
</dbReference>